<organism evidence="2 3">
    <name type="scientific">Ampelomyces quisqualis</name>
    <name type="common">Powdery mildew agent</name>
    <dbReference type="NCBI Taxonomy" id="50730"/>
    <lineage>
        <taxon>Eukaryota</taxon>
        <taxon>Fungi</taxon>
        <taxon>Dikarya</taxon>
        <taxon>Ascomycota</taxon>
        <taxon>Pezizomycotina</taxon>
        <taxon>Dothideomycetes</taxon>
        <taxon>Pleosporomycetidae</taxon>
        <taxon>Pleosporales</taxon>
        <taxon>Pleosporineae</taxon>
        <taxon>Phaeosphaeriaceae</taxon>
        <taxon>Ampelomyces</taxon>
    </lineage>
</organism>
<dbReference type="Proteomes" id="UP000800096">
    <property type="component" value="Unassembled WGS sequence"/>
</dbReference>
<protein>
    <submittedName>
        <fullName evidence="2">Uncharacterized protein</fullName>
    </submittedName>
</protein>
<evidence type="ECO:0000313" key="2">
    <source>
        <dbReference type="EMBL" id="KAF1912759.1"/>
    </source>
</evidence>
<keyword evidence="3" id="KW-1185">Reference proteome</keyword>
<reference evidence="2" key="1">
    <citation type="journal article" date="2020" name="Stud. Mycol.">
        <title>101 Dothideomycetes genomes: a test case for predicting lifestyles and emergence of pathogens.</title>
        <authorList>
            <person name="Haridas S."/>
            <person name="Albert R."/>
            <person name="Binder M."/>
            <person name="Bloem J."/>
            <person name="Labutti K."/>
            <person name="Salamov A."/>
            <person name="Andreopoulos B."/>
            <person name="Baker S."/>
            <person name="Barry K."/>
            <person name="Bills G."/>
            <person name="Bluhm B."/>
            <person name="Cannon C."/>
            <person name="Castanera R."/>
            <person name="Culley D."/>
            <person name="Daum C."/>
            <person name="Ezra D."/>
            <person name="Gonzalez J."/>
            <person name="Henrissat B."/>
            <person name="Kuo A."/>
            <person name="Liang C."/>
            <person name="Lipzen A."/>
            <person name="Lutzoni F."/>
            <person name="Magnuson J."/>
            <person name="Mondo S."/>
            <person name="Nolan M."/>
            <person name="Ohm R."/>
            <person name="Pangilinan J."/>
            <person name="Park H.-J."/>
            <person name="Ramirez L."/>
            <person name="Alfaro M."/>
            <person name="Sun H."/>
            <person name="Tritt A."/>
            <person name="Yoshinaga Y."/>
            <person name="Zwiers L.-H."/>
            <person name="Turgeon B."/>
            <person name="Goodwin S."/>
            <person name="Spatafora J."/>
            <person name="Crous P."/>
            <person name="Grigoriev I."/>
        </authorList>
    </citation>
    <scope>NUCLEOTIDE SEQUENCE</scope>
    <source>
        <strain evidence="2">HMLAC05119</strain>
    </source>
</reference>
<feature type="compositionally biased region" description="Acidic residues" evidence="1">
    <location>
        <begin position="86"/>
        <end position="97"/>
    </location>
</feature>
<accession>A0A6A5QBI6</accession>
<evidence type="ECO:0000313" key="3">
    <source>
        <dbReference type="Proteomes" id="UP000800096"/>
    </source>
</evidence>
<evidence type="ECO:0000256" key="1">
    <source>
        <dbReference type="SAM" id="MobiDB-lite"/>
    </source>
</evidence>
<gene>
    <name evidence="2" type="ORF">BDU57DRAFT_531921</name>
</gene>
<sequence length="180" mass="20479">MEAMRAYNQIIGDDIDVANQEKELKAQAAYDQIMNAPTKAVESNKPNTYGTEHRMLLRDDPGTILTNQLMQSPVNVPKNTQHPEFAPEDSDSDQEELEEHTVELSQFPEELEVNMASVNIDGEVFTWLYPDLEWEDSLDEGPYELHASTSTEKLYTVLEVNLLNALEIPDNTLLRKKNVN</sequence>
<feature type="region of interest" description="Disordered" evidence="1">
    <location>
        <begin position="76"/>
        <end position="97"/>
    </location>
</feature>
<dbReference type="AlphaFoldDB" id="A0A6A5QBI6"/>
<dbReference type="EMBL" id="ML979139">
    <property type="protein sequence ID" value="KAF1912759.1"/>
    <property type="molecule type" value="Genomic_DNA"/>
</dbReference>
<proteinExistence type="predicted"/>
<name>A0A6A5QBI6_AMPQU</name>